<reference evidence="2 3" key="1">
    <citation type="submission" date="2024-11" db="EMBL/GenBank/DDBJ databases">
        <title>Chromosome-level genome assembly of Eucalyptus globulus Labill. provides insights into its genome evolution.</title>
        <authorList>
            <person name="Li X."/>
        </authorList>
    </citation>
    <scope>NUCLEOTIDE SEQUENCE [LARGE SCALE GENOMIC DNA]</scope>
    <source>
        <strain evidence="2">CL2024</strain>
        <tissue evidence="2">Fresh tender leaves</tissue>
    </source>
</reference>
<feature type="region of interest" description="Disordered" evidence="1">
    <location>
        <begin position="30"/>
        <end position="90"/>
    </location>
</feature>
<dbReference type="Proteomes" id="UP001634007">
    <property type="component" value="Unassembled WGS sequence"/>
</dbReference>
<dbReference type="EMBL" id="JBJKBG010000003">
    <property type="protein sequence ID" value="KAL3746089.1"/>
    <property type="molecule type" value="Genomic_DNA"/>
</dbReference>
<evidence type="ECO:0000313" key="3">
    <source>
        <dbReference type="Proteomes" id="UP001634007"/>
    </source>
</evidence>
<protein>
    <submittedName>
        <fullName evidence="2">Uncharacterized protein</fullName>
    </submittedName>
</protein>
<organism evidence="2 3">
    <name type="scientific">Eucalyptus globulus</name>
    <name type="common">Tasmanian blue gum</name>
    <dbReference type="NCBI Taxonomy" id="34317"/>
    <lineage>
        <taxon>Eukaryota</taxon>
        <taxon>Viridiplantae</taxon>
        <taxon>Streptophyta</taxon>
        <taxon>Embryophyta</taxon>
        <taxon>Tracheophyta</taxon>
        <taxon>Spermatophyta</taxon>
        <taxon>Magnoliopsida</taxon>
        <taxon>eudicotyledons</taxon>
        <taxon>Gunneridae</taxon>
        <taxon>Pentapetalae</taxon>
        <taxon>rosids</taxon>
        <taxon>malvids</taxon>
        <taxon>Myrtales</taxon>
        <taxon>Myrtaceae</taxon>
        <taxon>Myrtoideae</taxon>
        <taxon>Eucalypteae</taxon>
        <taxon>Eucalyptus</taxon>
    </lineage>
</organism>
<name>A0ABD3L2G6_EUCGL</name>
<evidence type="ECO:0000313" key="2">
    <source>
        <dbReference type="EMBL" id="KAL3746089.1"/>
    </source>
</evidence>
<dbReference type="AlphaFoldDB" id="A0ABD3L2G6"/>
<proteinExistence type="predicted"/>
<accession>A0ABD3L2G6</accession>
<feature type="compositionally biased region" description="Polar residues" evidence="1">
    <location>
        <begin position="127"/>
        <end position="138"/>
    </location>
</feature>
<evidence type="ECO:0000256" key="1">
    <source>
        <dbReference type="SAM" id="MobiDB-lite"/>
    </source>
</evidence>
<keyword evidence="3" id="KW-1185">Reference proteome</keyword>
<gene>
    <name evidence="2" type="ORF">ACJRO7_015099</name>
</gene>
<feature type="compositionally biased region" description="Basic and acidic residues" evidence="1">
    <location>
        <begin position="74"/>
        <end position="90"/>
    </location>
</feature>
<feature type="region of interest" description="Disordered" evidence="1">
    <location>
        <begin position="115"/>
        <end position="138"/>
    </location>
</feature>
<comment type="caution">
    <text evidence="2">The sequence shown here is derived from an EMBL/GenBank/DDBJ whole genome shotgun (WGS) entry which is preliminary data.</text>
</comment>
<sequence length="138" mass="15169">MSSDAEGSGNDVPVHYMTGFELVQPVVESPKQVGVRGGRSASSYEWSSRAGHQDKQTGDYARATTKHAFSSGDTFKERSTGRVGYKDEHKETTTIRVGNKGGYSEYQVQERLRTVTYGEGSGRNGKGYNSNSLTQKKY</sequence>